<dbReference type="EMBL" id="MK249193">
    <property type="protein sequence ID" value="QCQ84936.1"/>
    <property type="molecule type" value="Genomic_DNA"/>
</dbReference>
<name>A0A4P8PLV1_9VIRU</name>
<feature type="region of interest" description="Disordered" evidence="1">
    <location>
        <begin position="136"/>
        <end position="156"/>
    </location>
</feature>
<feature type="compositionally biased region" description="Basic residues" evidence="1">
    <location>
        <begin position="136"/>
        <end position="148"/>
    </location>
</feature>
<dbReference type="Proteomes" id="UP000323807">
    <property type="component" value="Segment"/>
</dbReference>
<protein>
    <submittedName>
        <fullName evidence="2">Uncharacterized protein</fullName>
    </submittedName>
</protein>
<organism evidence="2">
    <name type="scientific">Blackfly microvirus SF02</name>
    <dbReference type="NCBI Taxonomy" id="2576452"/>
    <lineage>
        <taxon>Viruses</taxon>
        <taxon>Monodnaviria</taxon>
        <taxon>Sangervirae</taxon>
        <taxon>Phixviricota</taxon>
        <taxon>Malgrandaviricetes</taxon>
        <taxon>Petitvirales</taxon>
        <taxon>Microviridae</taxon>
        <taxon>Microvirus</taxon>
    </lineage>
</organism>
<proteinExistence type="predicted"/>
<accession>A0A4P8PLV1</accession>
<reference evidence="2" key="1">
    <citation type="submission" date="2018-12" db="EMBL/GenBank/DDBJ databases">
        <title>Singled stranded DNA viruses identified in blackflies (Austrosimulium ungulatum) sampled in New Zealand.</title>
        <authorList>
            <person name="Kraberger S."/>
            <person name="Fontenele R.S."/>
            <person name="Schmidlin K."/>
            <person name="Walters M."/>
            <person name="Varsani A."/>
        </authorList>
    </citation>
    <scope>NUCLEOTIDE SEQUENCE [LARGE SCALE GENOMIC DNA]</scope>
    <source>
        <strain evidence="2">128</strain>
    </source>
</reference>
<evidence type="ECO:0000256" key="1">
    <source>
        <dbReference type="SAM" id="MobiDB-lite"/>
    </source>
</evidence>
<evidence type="ECO:0000313" key="2">
    <source>
        <dbReference type="EMBL" id="QCQ84936.1"/>
    </source>
</evidence>
<sequence length="156" mass="17930">MGLLRSRLLEEFERPVLRPRPLRTADIIQFPVVFRELEDLRQWSPYRYLLAPALLTGQRSGVSMAPSRREAIAPTASYQASKKFMPERAYFGLPQFPYLPAAIGLNPPQLNGLLTHAEHFVRCVKRRQRKEILHAKKHAGKPHRKGKRGFFSGINC</sequence>